<comment type="caution">
    <text evidence="1">The sequence shown here is derived from an EMBL/GenBank/DDBJ whole genome shotgun (WGS) entry which is preliminary data.</text>
</comment>
<dbReference type="Proteomes" id="UP000805193">
    <property type="component" value="Unassembled WGS sequence"/>
</dbReference>
<evidence type="ECO:0000313" key="1">
    <source>
        <dbReference type="EMBL" id="KAG0414265.1"/>
    </source>
</evidence>
<keyword evidence="2" id="KW-1185">Reference proteome</keyword>
<protein>
    <submittedName>
        <fullName evidence="1">Uncharacterized protein</fullName>
    </submittedName>
</protein>
<proteinExistence type="predicted"/>
<gene>
    <name evidence="1" type="ORF">HPB47_008612</name>
</gene>
<sequence length="212" mass="23294">MVTSEDILHLLRVAGIQSVLVMSGQPRLCLRCKKVGHIRRECRTQKCVRCNKFGHVSDECYSSYAAVLWGSRTEPDANQEFMDIPEVVDATGETLPTQAGSAESGPSTSDKNEDPAVKEVSETLQTSSETEKEGKDSQESNDKDTPRPRKLTHQPVDLAEKPTTSEGNADLPDSMDVTKSSSKDTNDTKRKQDAPPDTTTKSKRKPTLHTSC</sequence>
<dbReference type="EMBL" id="JABSTQ010011192">
    <property type="protein sequence ID" value="KAG0414265.1"/>
    <property type="molecule type" value="Genomic_DNA"/>
</dbReference>
<accession>A0AC60P4C5</accession>
<name>A0AC60P4C5_IXOPE</name>
<organism evidence="1 2">
    <name type="scientific">Ixodes persulcatus</name>
    <name type="common">Taiga tick</name>
    <dbReference type="NCBI Taxonomy" id="34615"/>
    <lineage>
        <taxon>Eukaryota</taxon>
        <taxon>Metazoa</taxon>
        <taxon>Ecdysozoa</taxon>
        <taxon>Arthropoda</taxon>
        <taxon>Chelicerata</taxon>
        <taxon>Arachnida</taxon>
        <taxon>Acari</taxon>
        <taxon>Parasitiformes</taxon>
        <taxon>Ixodida</taxon>
        <taxon>Ixodoidea</taxon>
        <taxon>Ixodidae</taxon>
        <taxon>Ixodinae</taxon>
        <taxon>Ixodes</taxon>
    </lineage>
</organism>
<reference evidence="1 2" key="1">
    <citation type="journal article" date="2020" name="Cell">
        <title>Large-Scale Comparative Analyses of Tick Genomes Elucidate Their Genetic Diversity and Vector Capacities.</title>
        <authorList>
            <consortium name="Tick Genome and Microbiome Consortium (TIGMIC)"/>
            <person name="Jia N."/>
            <person name="Wang J."/>
            <person name="Shi W."/>
            <person name="Du L."/>
            <person name="Sun Y."/>
            <person name="Zhan W."/>
            <person name="Jiang J.F."/>
            <person name="Wang Q."/>
            <person name="Zhang B."/>
            <person name="Ji P."/>
            <person name="Bell-Sakyi L."/>
            <person name="Cui X.M."/>
            <person name="Yuan T.T."/>
            <person name="Jiang B.G."/>
            <person name="Yang W.F."/>
            <person name="Lam T.T."/>
            <person name="Chang Q.C."/>
            <person name="Ding S.J."/>
            <person name="Wang X.J."/>
            <person name="Zhu J.G."/>
            <person name="Ruan X.D."/>
            <person name="Zhao L."/>
            <person name="Wei J.T."/>
            <person name="Ye R.Z."/>
            <person name="Que T.C."/>
            <person name="Du C.H."/>
            <person name="Zhou Y.H."/>
            <person name="Cheng J.X."/>
            <person name="Dai P.F."/>
            <person name="Guo W.B."/>
            <person name="Han X.H."/>
            <person name="Huang E.J."/>
            <person name="Li L.F."/>
            <person name="Wei W."/>
            <person name="Gao Y.C."/>
            <person name="Liu J.Z."/>
            <person name="Shao H.Z."/>
            <person name="Wang X."/>
            <person name="Wang C.C."/>
            <person name="Yang T.C."/>
            <person name="Huo Q.B."/>
            <person name="Li W."/>
            <person name="Chen H.Y."/>
            <person name="Chen S.E."/>
            <person name="Zhou L.G."/>
            <person name="Ni X.B."/>
            <person name="Tian J.H."/>
            <person name="Sheng Y."/>
            <person name="Liu T."/>
            <person name="Pan Y.S."/>
            <person name="Xia L.Y."/>
            <person name="Li J."/>
            <person name="Zhao F."/>
            <person name="Cao W.C."/>
        </authorList>
    </citation>
    <scope>NUCLEOTIDE SEQUENCE [LARGE SCALE GENOMIC DNA]</scope>
    <source>
        <strain evidence="1">Iper-2018</strain>
    </source>
</reference>
<evidence type="ECO:0000313" key="2">
    <source>
        <dbReference type="Proteomes" id="UP000805193"/>
    </source>
</evidence>